<gene>
    <name evidence="3" type="ORF">LCGC14_2124610</name>
</gene>
<dbReference type="Gene3D" id="3.40.50.10400">
    <property type="entry name" value="Hypothetical protein PA1492"/>
    <property type="match status" value="1"/>
</dbReference>
<evidence type="ECO:0000256" key="1">
    <source>
        <dbReference type="SAM" id="Phobius"/>
    </source>
</evidence>
<proteinExistence type="predicted"/>
<evidence type="ECO:0000313" key="3">
    <source>
        <dbReference type="EMBL" id="KKL68473.1"/>
    </source>
</evidence>
<dbReference type="InterPro" id="IPR015235">
    <property type="entry name" value="DUF1937"/>
</dbReference>
<protein>
    <recommendedName>
        <fullName evidence="2">DUF1937 domain-containing protein</fullName>
    </recommendedName>
</protein>
<dbReference type="AlphaFoldDB" id="A0A0F9E363"/>
<keyword evidence="1" id="KW-0472">Membrane</keyword>
<keyword evidence="1" id="KW-1133">Transmembrane helix</keyword>
<evidence type="ECO:0000259" key="2">
    <source>
        <dbReference type="Pfam" id="PF09152"/>
    </source>
</evidence>
<accession>A0A0F9E363</accession>
<dbReference type="SUPFAM" id="SSF52309">
    <property type="entry name" value="N-(deoxy)ribosyltransferase-like"/>
    <property type="match status" value="1"/>
</dbReference>
<feature type="domain" description="DUF1937" evidence="2">
    <location>
        <begin position="5"/>
        <end position="110"/>
    </location>
</feature>
<reference evidence="3" key="1">
    <citation type="journal article" date="2015" name="Nature">
        <title>Complex archaea that bridge the gap between prokaryotes and eukaryotes.</title>
        <authorList>
            <person name="Spang A."/>
            <person name="Saw J.H."/>
            <person name="Jorgensen S.L."/>
            <person name="Zaremba-Niedzwiedzka K."/>
            <person name="Martijn J."/>
            <person name="Lind A.E."/>
            <person name="van Eijk R."/>
            <person name="Schleper C."/>
            <person name="Guy L."/>
            <person name="Ettema T.J."/>
        </authorList>
    </citation>
    <scope>NUCLEOTIDE SEQUENCE</scope>
</reference>
<comment type="caution">
    <text evidence="3">The sequence shown here is derived from an EMBL/GenBank/DDBJ whole genome shotgun (WGS) entry which is preliminary data.</text>
</comment>
<feature type="transmembrane region" description="Helical" evidence="1">
    <location>
        <begin position="30"/>
        <end position="50"/>
    </location>
</feature>
<dbReference type="EMBL" id="LAZR01026520">
    <property type="protein sequence ID" value="KKL68473.1"/>
    <property type="molecule type" value="Genomic_DNA"/>
</dbReference>
<keyword evidence="1" id="KW-0812">Transmembrane</keyword>
<sequence length="124" mass="14120">MKTYIYLASPYTALRADGSLDTVLMAERHMAVTICFTHLVLAGLIVYCPITMTHPIDVKHNLGGKFWYEFDKPFIQYASQLFILKLPGWEESEGLQEELKAALARKIPITYLEFNPTSAHRLGE</sequence>
<organism evidence="3">
    <name type="scientific">marine sediment metagenome</name>
    <dbReference type="NCBI Taxonomy" id="412755"/>
    <lineage>
        <taxon>unclassified sequences</taxon>
        <taxon>metagenomes</taxon>
        <taxon>ecological metagenomes</taxon>
    </lineage>
</organism>
<dbReference type="Pfam" id="PF09152">
    <property type="entry name" value="DUF1937"/>
    <property type="match status" value="1"/>
</dbReference>
<name>A0A0F9E363_9ZZZZ</name>